<dbReference type="PROSITE" id="PS51293">
    <property type="entry name" value="SANT"/>
    <property type="match status" value="2"/>
</dbReference>
<dbReference type="EMBL" id="JAKOGI010000010">
    <property type="protein sequence ID" value="KAJ8451264.1"/>
    <property type="molecule type" value="Genomic_DNA"/>
</dbReference>
<evidence type="ECO:0000256" key="1">
    <source>
        <dbReference type="SAM" id="Coils"/>
    </source>
</evidence>
<dbReference type="CDD" id="cd00167">
    <property type="entry name" value="SANT"/>
    <property type="match status" value="1"/>
</dbReference>
<sequence>MPPEPLPWDRKELFSRERKQHSHDQVARWRDSSLSSSASYGGSRNNNNNEFSPRYGFPSNDFRRPPGHGKQGGWHMYPDDSAHGYPTSRFGGDRFLDDDGFRPSGLRGDGRYSRVYRENRTSFGQREWRSHSWDTNHHQSVPRNAPGRPHCMNDLKSSGDSPVRASYPHSDPGDQFHSKDQAVKTTDTIGPGAGQRVDKENSLGLLDWKPLKWSRSGSLTSRGSGVSHSSSSKSIGGDDGKSDVPPKNVTPVRSPSGDAVACALSVIPCEDTTSTKKRRLGWGDGLAKYERKKVDVPEENAGKAGSATPGNVEPTHSFNSNLADKSPRIAGFSDCSSPATPSSVACSSSQGLEEKAYGRTPDTDVDANNCSVSSIPMPENQHEGLHVILEKLKLNSITDLSSLISELLQADEQCSMDSGFVRSSALNKLLLWKDDISKSLEMTETEIDSLENELKLLKHDSGSNSHFLVALNSLSMDCKDQPREDLNVFQRPPPLDVISYGDMVVGETLPCDDVRGSETEKKDEDVDSPGTATSKFVEPLSIRKPQCISEETPLVESVKSVTQNLVVLLDVEKTLEKSCHGDDGKIVHDDCVATNIGKLSICDQKVEGICDTIFASNKDSAAKASEILKKLLPSGDHCFNTMIANNRPSLPAEFTIKEKFLKKQRLLRFKERVLSLKYRAFQHLWKEDLRLLSLKNHRTKPQKKLDLSSRTMQNGIQKHRSSVRSRFTSPGGSLSLVPTMEVISHTGKLLSDSQVRIYRNSLKMPAMILDEKEKSVSRFVSKNGLVEDPCALEKERALINPWTDEEKEIFMDKLATHGKDFSKIASFLDHKTTADCVEFYYKNHKSECFEKTKKKLEFRKQEKPLSTSTYLVTSGKKWSREMNAASLDILGAASVIAAQAEEAIEPSKLLSGKSRNRKPRGSDGIFEASSSYCVAEDERETTAADVLAGICGSLSSEAMSSCITSSVDPAEGNQDLKHQKVGSSGRRPLTPEVTQNVDDDPYSDESCGEMDPVDWTDDEKSLFVQAFSSYGKDFVMISRVVRTKSRDQCKVFFSKARKCLGLDNLPSGTGMEGIHVSRDGNGGGSDAEDACVLETGSIVCSDKSGSRMDEDLPLANQDVSKPETVVSEMKTSENNCSVGELDCGEAGHREDLLPGDYDRDVLGLASDGVGDVQDVKADEADDIPRGEGELLTKDDAPPKVEASVDVIETEIGPIGSTSDMDPVAVVENNSEMSVSKSENGLNMSSTSIDSGGHEDRWCLQSAARGDSHASQSSGSPQVLKGFPLDLSLKPDTNGTIPHKMDLSLRKCGHEQPLEDAVVELPLLVKNDDQAKDYEGTMCSSDREKPCRNGNVKLFGKILSKPSSTDKSSHSALNSNSQSTLSFSSGGEFEMKLAANPEANGIASSGKHEHNSFLGLENVPIGSYGFWDGTKIQTTYCALPDSALLLTKYPAAFANFSIPSSKTEQPPLGLNPNSECNLNGACVFSPRELNSRSLEGVLPFRLDVKQKHGPFPEAQHDNFEGITGLQPQQQGKGSIKLNLVQDGGDIRVGGSCTGISDPVAALKLHYARTTQQYGNGSGLAGNGVIREETWRSPGDVGR</sequence>
<gene>
    <name evidence="4" type="ORF">Cgig2_014036</name>
</gene>
<name>A0A9Q1KX27_9CARY</name>
<evidence type="ECO:0000313" key="4">
    <source>
        <dbReference type="EMBL" id="KAJ8451264.1"/>
    </source>
</evidence>
<feature type="region of interest" description="Disordered" evidence="2">
    <location>
        <begin position="214"/>
        <end position="257"/>
    </location>
</feature>
<feature type="region of interest" description="Disordered" evidence="2">
    <location>
        <begin position="1232"/>
        <end position="1252"/>
    </location>
</feature>
<feature type="region of interest" description="Disordered" evidence="2">
    <location>
        <begin position="711"/>
        <end position="730"/>
    </location>
</feature>
<dbReference type="InterPro" id="IPR009057">
    <property type="entry name" value="Homeodomain-like_sf"/>
</dbReference>
<protein>
    <recommendedName>
        <fullName evidence="3">SANT domain-containing protein</fullName>
    </recommendedName>
</protein>
<dbReference type="PANTHER" id="PTHR47340:SF1">
    <property type="entry name" value="DUPLICATED HOMEODOMAIN-LIKE SUPERFAMILY PROTEIN"/>
    <property type="match status" value="1"/>
</dbReference>
<dbReference type="SMART" id="SM00717">
    <property type="entry name" value="SANT"/>
    <property type="match status" value="2"/>
</dbReference>
<dbReference type="Gene3D" id="1.20.58.1880">
    <property type="match status" value="1"/>
</dbReference>
<dbReference type="InterPro" id="IPR017884">
    <property type="entry name" value="SANT_dom"/>
</dbReference>
<feature type="compositionally biased region" description="Low complexity" evidence="2">
    <location>
        <begin position="214"/>
        <end position="235"/>
    </location>
</feature>
<dbReference type="SUPFAM" id="SSF46689">
    <property type="entry name" value="Homeodomain-like"/>
    <property type="match status" value="2"/>
</dbReference>
<dbReference type="Pfam" id="PF00249">
    <property type="entry name" value="Myb_DNA-binding"/>
    <property type="match status" value="2"/>
</dbReference>
<keyword evidence="5" id="KW-1185">Reference proteome</keyword>
<feature type="compositionally biased region" description="Basic and acidic residues" evidence="2">
    <location>
        <begin position="91"/>
        <end position="101"/>
    </location>
</feature>
<feature type="coiled-coil region" evidence="1">
    <location>
        <begin position="433"/>
        <end position="460"/>
    </location>
</feature>
<dbReference type="PANTHER" id="PTHR47340">
    <property type="entry name" value="DUPLICATED HOMEODOMAIN-LIKE SUPERFAMILY PROTEIN"/>
    <property type="match status" value="1"/>
</dbReference>
<feature type="region of interest" description="Disordered" evidence="2">
    <location>
        <begin position="965"/>
        <end position="1008"/>
    </location>
</feature>
<dbReference type="Gene3D" id="1.10.10.60">
    <property type="entry name" value="Homeodomain-like"/>
    <property type="match status" value="1"/>
</dbReference>
<proteinExistence type="predicted"/>
<dbReference type="OrthoDB" id="10258692at2759"/>
<feature type="compositionally biased region" description="Basic and acidic residues" evidence="2">
    <location>
        <begin position="7"/>
        <end position="31"/>
    </location>
</feature>
<keyword evidence="1" id="KW-0175">Coiled coil</keyword>
<feature type="region of interest" description="Disordered" evidence="2">
    <location>
        <begin position="125"/>
        <end position="179"/>
    </location>
</feature>
<dbReference type="Proteomes" id="UP001153076">
    <property type="component" value="Unassembled WGS sequence"/>
</dbReference>
<feature type="region of interest" description="Disordered" evidence="2">
    <location>
        <begin position="511"/>
        <end position="533"/>
    </location>
</feature>
<feature type="compositionally biased region" description="Acidic residues" evidence="2">
    <location>
        <begin position="997"/>
        <end position="1008"/>
    </location>
</feature>
<comment type="caution">
    <text evidence="4">The sequence shown here is derived from an EMBL/GenBank/DDBJ whole genome shotgun (WGS) entry which is preliminary data.</text>
</comment>
<dbReference type="InterPro" id="IPR001005">
    <property type="entry name" value="SANT/Myb"/>
</dbReference>
<reference evidence="4" key="1">
    <citation type="submission" date="2022-04" db="EMBL/GenBank/DDBJ databases">
        <title>Carnegiea gigantea Genome sequencing and assembly v2.</title>
        <authorList>
            <person name="Copetti D."/>
            <person name="Sanderson M.J."/>
            <person name="Burquez A."/>
            <person name="Wojciechowski M.F."/>
        </authorList>
    </citation>
    <scope>NUCLEOTIDE SEQUENCE</scope>
    <source>
        <strain evidence="4">SGP5-SGP5p</strain>
        <tissue evidence="4">Aerial part</tissue>
    </source>
</reference>
<feature type="compositionally biased region" description="Basic and acidic residues" evidence="2">
    <location>
        <begin position="125"/>
        <end position="137"/>
    </location>
</feature>
<feature type="region of interest" description="Disordered" evidence="2">
    <location>
        <begin position="1"/>
        <end position="111"/>
    </location>
</feature>
<evidence type="ECO:0000313" key="5">
    <source>
        <dbReference type="Proteomes" id="UP001153076"/>
    </source>
</evidence>
<feature type="compositionally biased region" description="Polar residues" evidence="2">
    <location>
        <begin position="314"/>
        <end position="323"/>
    </location>
</feature>
<evidence type="ECO:0000259" key="3">
    <source>
        <dbReference type="PROSITE" id="PS51293"/>
    </source>
</evidence>
<accession>A0A9Q1KX27</accession>
<feature type="compositionally biased region" description="Low complexity" evidence="2">
    <location>
        <begin position="32"/>
        <end position="52"/>
    </location>
</feature>
<feature type="compositionally biased region" description="Basic and acidic residues" evidence="2">
    <location>
        <begin position="512"/>
        <end position="524"/>
    </location>
</feature>
<evidence type="ECO:0000256" key="2">
    <source>
        <dbReference type="SAM" id="MobiDB-lite"/>
    </source>
</evidence>
<feature type="region of interest" description="Disordered" evidence="2">
    <location>
        <begin position="297"/>
        <end position="323"/>
    </location>
</feature>
<feature type="compositionally biased region" description="Polar residues" evidence="2">
    <location>
        <begin position="1232"/>
        <end position="1249"/>
    </location>
</feature>
<organism evidence="4 5">
    <name type="scientific">Carnegiea gigantea</name>
    <dbReference type="NCBI Taxonomy" id="171969"/>
    <lineage>
        <taxon>Eukaryota</taxon>
        <taxon>Viridiplantae</taxon>
        <taxon>Streptophyta</taxon>
        <taxon>Embryophyta</taxon>
        <taxon>Tracheophyta</taxon>
        <taxon>Spermatophyta</taxon>
        <taxon>Magnoliopsida</taxon>
        <taxon>eudicotyledons</taxon>
        <taxon>Gunneridae</taxon>
        <taxon>Pentapetalae</taxon>
        <taxon>Caryophyllales</taxon>
        <taxon>Cactineae</taxon>
        <taxon>Cactaceae</taxon>
        <taxon>Cactoideae</taxon>
        <taxon>Echinocereeae</taxon>
        <taxon>Carnegiea</taxon>
    </lineage>
</organism>
<feature type="domain" description="SANT" evidence="3">
    <location>
        <begin position="797"/>
        <end position="848"/>
    </location>
</feature>
<feature type="domain" description="SANT" evidence="3">
    <location>
        <begin position="1014"/>
        <end position="1061"/>
    </location>
</feature>